<keyword evidence="2" id="KW-0812">Transmembrane</keyword>
<dbReference type="SUPFAM" id="SSF48452">
    <property type="entry name" value="TPR-like"/>
    <property type="match status" value="1"/>
</dbReference>
<name>A0A5D3YGY5_9BACT</name>
<evidence type="ECO:0000256" key="2">
    <source>
        <dbReference type="SAM" id="Phobius"/>
    </source>
</evidence>
<feature type="transmembrane region" description="Helical" evidence="2">
    <location>
        <begin position="67"/>
        <end position="89"/>
    </location>
</feature>
<evidence type="ECO:0000313" key="4">
    <source>
        <dbReference type="Proteomes" id="UP000324595"/>
    </source>
</evidence>
<dbReference type="InterPro" id="IPR019734">
    <property type="entry name" value="TPR_rpt"/>
</dbReference>
<dbReference type="InterPro" id="IPR011990">
    <property type="entry name" value="TPR-like_helical_dom_sf"/>
</dbReference>
<evidence type="ECO:0000256" key="1">
    <source>
        <dbReference type="PROSITE-ProRule" id="PRU00339"/>
    </source>
</evidence>
<comment type="caution">
    <text evidence="3">The sequence shown here is derived from an EMBL/GenBank/DDBJ whole genome shotgun (WGS) entry which is preliminary data.</text>
</comment>
<keyword evidence="4" id="KW-1185">Reference proteome</keyword>
<keyword evidence="2" id="KW-0472">Membrane</keyword>
<organism evidence="3 4">
    <name type="scientific">Fodinibius salinus</name>
    <dbReference type="NCBI Taxonomy" id="860790"/>
    <lineage>
        <taxon>Bacteria</taxon>
        <taxon>Pseudomonadati</taxon>
        <taxon>Balneolota</taxon>
        <taxon>Balneolia</taxon>
        <taxon>Balneolales</taxon>
        <taxon>Balneolaceae</taxon>
        <taxon>Fodinibius</taxon>
    </lineage>
</organism>
<dbReference type="OrthoDB" id="9780183at2"/>
<evidence type="ECO:0000313" key="3">
    <source>
        <dbReference type="EMBL" id="TYP92547.1"/>
    </source>
</evidence>
<proteinExistence type="predicted"/>
<dbReference type="SMART" id="SM00028">
    <property type="entry name" value="TPR"/>
    <property type="match status" value="2"/>
</dbReference>
<reference evidence="3 4" key="1">
    <citation type="submission" date="2019-07" db="EMBL/GenBank/DDBJ databases">
        <title>Genomic Encyclopedia of Archaeal and Bacterial Type Strains, Phase II (KMG-II): from individual species to whole genera.</title>
        <authorList>
            <person name="Goeker M."/>
        </authorList>
    </citation>
    <scope>NUCLEOTIDE SEQUENCE [LARGE SCALE GENOMIC DNA]</scope>
    <source>
        <strain evidence="3 4">DSM 21935</strain>
    </source>
</reference>
<gene>
    <name evidence="3" type="ORF">LX73_1909</name>
</gene>
<dbReference type="EMBL" id="VNHY01000003">
    <property type="protein sequence ID" value="TYP92547.1"/>
    <property type="molecule type" value="Genomic_DNA"/>
</dbReference>
<dbReference type="Gene3D" id="1.25.40.10">
    <property type="entry name" value="Tetratricopeptide repeat domain"/>
    <property type="match status" value="1"/>
</dbReference>
<accession>A0A5D3YGY5</accession>
<dbReference type="Pfam" id="PF13181">
    <property type="entry name" value="TPR_8"/>
    <property type="match status" value="2"/>
</dbReference>
<sequence>MFERPNNNDIEDKIHRYVDGQLSPEETEQLWAELVRDGEKLDYLKTVANVKGISQKSTKQKANVTRMYWYSAVAAAVALLIGVLAYMNFYTSTGTETVQPVEVVELDYYRSDGGSMSGQKAEDNVIQRAIRLANTGNVSKAIDLLQEALQSASKPQWIAKLSLNLGSLHYNQGNYKKSVQFYNRVLDQKSNIDVLILEKTYWYIGNAYFHLDQLGNARANIQKAYELNGAYRRVSKSYLEALSTAE</sequence>
<keyword evidence="2" id="KW-1133">Transmembrane helix</keyword>
<dbReference type="Proteomes" id="UP000324595">
    <property type="component" value="Unassembled WGS sequence"/>
</dbReference>
<keyword evidence="1" id="KW-0802">TPR repeat</keyword>
<protein>
    <submittedName>
        <fullName evidence="3">Tetratricopeptide repeat-containing protein</fullName>
    </submittedName>
</protein>
<dbReference type="AlphaFoldDB" id="A0A5D3YGY5"/>
<dbReference type="PROSITE" id="PS50005">
    <property type="entry name" value="TPR"/>
    <property type="match status" value="1"/>
</dbReference>
<feature type="repeat" description="TPR" evidence="1">
    <location>
        <begin position="159"/>
        <end position="192"/>
    </location>
</feature>
<dbReference type="RefSeq" id="WP_148899246.1">
    <property type="nucleotide sequence ID" value="NZ_VNHY01000003.1"/>
</dbReference>